<accession>A0A916R5Y7</accession>
<feature type="transmembrane region" description="Helical" evidence="1">
    <location>
        <begin position="103"/>
        <end position="121"/>
    </location>
</feature>
<keyword evidence="1" id="KW-0472">Membrane</keyword>
<proteinExistence type="predicted"/>
<keyword evidence="1" id="KW-0812">Transmembrane</keyword>
<dbReference type="InterPro" id="IPR045964">
    <property type="entry name" value="DUF6384"/>
</dbReference>
<comment type="caution">
    <text evidence="2">The sequence shown here is derived from an EMBL/GenBank/DDBJ whole genome shotgun (WGS) entry which is preliminary data.</text>
</comment>
<dbReference type="EMBL" id="BMKB01000001">
    <property type="protein sequence ID" value="GGA39909.1"/>
    <property type="molecule type" value="Genomic_DNA"/>
</dbReference>
<dbReference type="OrthoDB" id="6115808at2"/>
<dbReference type="AlphaFoldDB" id="A0A916R5Y7"/>
<dbReference type="Pfam" id="PF19911">
    <property type="entry name" value="DUF6384"/>
    <property type="match status" value="1"/>
</dbReference>
<evidence type="ECO:0000313" key="2">
    <source>
        <dbReference type="EMBL" id="GGA39909.1"/>
    </source>
</evidence>
<protein>
    <submittedName>
        <fullName evidence="2">Uncharacterized protein</fullName>
    </submittedName>
</protein>
<evidence type="ECO:0000256" key="1">
    <source>
        <dbReference type="SAM" id="Phobius"/>
    </source>
</evidence>
<sequence length="311" mass="35202">MIRRASEAAPLDDVMLAMDVVDTLRHQRDLVARELGAASREDQLIARLKKLYGDQGIEVPDHILKEGVKALQESRFTYTPPPDNWRTRLATLYVKRKSWGRPVAILIAILLVAFIGYFTVYRPFVAMQQEAARIELAQTLPDRMDELFSHIYTETKVQAALEEAEPWVIRGKAAAARGDREGAMQAIAQLERIHRTLLAEYSLRIVNREGQPTGVWRFPEATSEATNYYIVVEAIGPAGQALRLPIESEETGQIEEVDIWAVRVPEITYEAVRADRLDDGIIQRNIMGIKQYGFLEVDYLMPVLGGAITQW</sequence>
<reference evidence="2 3" key="1">
    <citation type="journal article" date="2014" name="Int. J. Syst. Evol. Microbiol.">
        <title>Complete genome sequence of Corynebacterium casei LMG S-19264T (=DSM 44701T), isolated from a smear-ripened cheese.</title>
        <authorList>
            <consortium name="US DOE Joint Genome Institute (JGI-PGF)"/>
            <person name="Walter F."/>
            <person name="Albersmeier A."/>
            <person name="Kalinowski J."/>
            <person name="Ruckert C."/>
        </authorList>
    </citation>
    <scope>NUCLEOTIDE SEQUENCE [LARGE SCALE GENOMIC DNA]</scope>
    <source>
        <strain evidence="2 3">CGMCC 1.15896</strain>
    </source>
</reference>
<organism evidence="2 3">
    <name type="scientific">Pelagibacterium lentulum</name>
    <dbReference type="NCBI Taxonomy" id="2029865"/>
    <lineage>
        <taxon>Bacteria</taxon>
        <taxon>Pseudomonadati</taxon>
        <taxon>Pseudomonadota</taxon>
        <taxon>Alphaproteobacteria</taxon>
        <taxon>Hyphomicrobiales</taxon>
        <taxon>Devosiaceae</taxon>
        <taxon>Pelagibacterium</taxon>
    </lineage>
</organism>
<evidence type="ECO:0000313" key="3">
    <source>
        <dbReference type="Proteomes" id="UP000596977"/>
    </source>
</evidence>
<dbReference type="Proteomes" id="UP000596977">
    <property type="component" value="Unassembled WGS sequence"/>
</dbReference>
<gene>
    <name evidence="2" type="ORF">GCM10011499_06700</name>
</gene>
<keyword evidence="3" id="KW-1185">Reference proteome</keyword>
<name>A0A916R5Y7_9HYPH</name>
<keyword evidence="1" id="KW-1133">Transmembrane helix</keyword>
<dbReference type="RefSeq" id="WP_127073307.1">
    <property type="nucleotide sequence ID" value="NZ_BMKB01000001.1"/>
</dbReference>